<name>A0A1B6EDG3_9HEMI</name>
<evidence type="ECO:0000313" key="2">
    <source>
        <dbReference type="EMBL" id="JAS35973.1"/>
    </source>
</evidence>
<accession>A0A1B6EDG3</accession>
<evidence type="ECO:0000256" key="1">
    <source>
        <dbReference type="SAM" id="SignalP"/>
    </source>
</evidence>
<proteinExistence type="predicted"/>
<sequence length="176" mass="21043">MYLLYILLSAFVVTAIKRNPLLEPVKKLEIEVHAVIKEALAKIRHPLTDGEQKYKEFRTIIEAERKLYEMIKGIWDTHGYTHRELYVELGATIEVMKSLEGVEGKDFLTRMCKVRDILRKIRLCRHTLTLDHIVDFFHTYEHLHTYTWKLKEQLRKFLHPEQVHVIEKPDLVWPIN</sequence>
<dbReference type="AlphaFoldDB" id="A0A1B6EDG3"/>
<gene>
    <name evidence="2" type="ORF">g.4742</name>
</gene>
<keyword evidence="1" id="KW-0732">Signal</keyword>
<protein>
    <submittedName>
        <fullName evidence="2">Uncharacterized protein</fullName>
    </submittedName>
</protein>
<organism evidence="2">
    <name type="scientific">Clastoptera arizonana</name>
    <name type="common">Arizona spittle bug</name>
    <dbReference type="NCBI Taxonomy" id="38151"/>
    <lineage>
        <taxon>Eukaryota</taxon>
        <taxon>Metazoa</taxon>
        <taxon>Ecdysozoa</taxon>
        <taxon>Arthropoda</taxon>
        <taxon>Hexapoda</taxon>
        <taxon>Insecta</taxon>
        <taxon>Pterygota</taxon>
        <taxon>Neoptera</taxon>
        <taxon>Paraneoptera</taxon>
        <taxon>Hemiptera</taxon>
        <taxon>Auchenorrhyncha</taxon>
        <taxon>Cercopoidea</taxon>
        <taxon>Clastopteridae</taxon>
        <taxon>Clastoptera</taxon>
    </lineage>
</organism>
<reference evidence="2" key="1">
    <citation type="submission" date="2015-12" db="EMBL/GenBank/DDBJ databases">
        <title>De novo transcriptome assembly of four potential Pierce s Disease insect vectors from Arizona vineyards.</title>
        <authorList>
            <person name="Tassone E.E."/>
        </authorList>
    </citation>
    <scope>NUCLEOTIDE SEQUENCE</scope>
</reference>
<dbReference type="EMBL" id="GEDC01001325">
    <property type="protein sequence ID" value="JAS35973.1"/>
    <property type="molecule type" value="Transcribed_RNA"/>
</dbReference>
<feature type="signal peptide" evidence="1">
    <location>
        <begin position="1"/>
        <end position="15"/>
    </location>
</feature>
<feature type="chain" id="PRO_5013062844" evidence="1">
    <location>
        <begin position="16"/>
        <end position="176"/>
    </location>
</feature>